<dbReference type="RefSeq" id="WP_167179048.1">
    <property type="nucleotide sequence ID" value="NZ_BAAAEJ010000001.1"/>
</dbReference>
<dbReference type="EMBL" id="BAAAEJ010000001">
    <property type="protein sequence ID" value="GAA0377217.1"/>
    <property type="molecule type" value="Genomic_DNA"/>
</dbReference>
<dbReference type="PROSITE" id="PS51257">
    <property type="entry name" value="PROKAR_LIPOPROTEIN"/>
    <property type="match status" value="1"/>
</dbReference>
<evidence type="ECO:0000313" key="3">
    <source>
        <dbReference type="Proteomes" id="UP001500791"/>
    </source>
</evidence>
<evidence type="ECO:0000256" key="1">
    <source>
        <dbReference type="SAM" id="SignalP"/>
    </source>
</evidence>
<gene>
    <name evidence="2" type="ORF">GCM10009093_00450</name>
</gene>
<accession>A0ABN0XYR1</accession>
<comment type="caution">
    <text evidence="2">The sequence shown here is derived from an EMBL/GenBank/DDBJ whole genome shotgun (WGS) entry which is preliminary data.</text>
</comment>
<organism evidence="2 3">
    <name type="scientific">Brevundimonas terrae</name>
    <dbReference type="NCBI Taxonomy" id="363631"/>
    <lineage>
        <taxon>Bacteria</taxon>
        <taxon>Pseudomonadati</taxon>
        <taxon>Pseudomonadota</taxon>
        <taxon>Alphaproteobacteria</taxon>
        <taxon>Caulobacterales</taxon>
        <taxon>Caulobacteraceae</taxon>
        <taxon>Brevundimonas</taxon>
    </lineage>
</organism>
<protein>
    <submittedName>
        <fullName evidence="2">Uncharacterized protein</fullName>
    </submittedName>
</protein>
<evidence type="ECO:0000313" key="2">
    <source>
        <dbReference type="EMBL" id="GAA0377217.1"/>
    </source>
</evidence>
<sequence length="126" mass="13525">MRALAVTVLGAASLALSGCVILANDESETTRIMTVEQAKAASDYAPLRSFSADGRQVQAKVWTTCASSGDFDVALVDQTHSHSLTIRQRAEAQCQGEGRELSLSWTYDVLGLNAGERIVLKNQIVL</sequence>
<reference evidence="2 3" key="1">
    <citation type="journal article" date="2019" name="Int. J. Syst. Evol. Microbiol.">
        <title>The Global Catalogue of Microorganisms (GCM) 10K type strain sequencing project: providing services to taxonomists for standard genome sequencing and annotation.</title>
        <authorList>
            <consortium name="The Broad Institute Genomics Platform"/>
            <consortium name="The Broad Institute Genome Sequencing Center for Infectious Disease"/>
            <person name="Wu L."/>
            <person name="Ma J."/>
        </authorList>
    </citation>
    <scope>NUCLEOTIDE SEQUENCE [LARGE SCALE GENOMIC DNA]</scope>
    <source>
        <strain evidence="2 3">JCM 13476</strain>
    </source>
</reference>
<feature type="chain" id="PRO_5046333084" evidence="1">
    <location>
        <begin position="24"/>
        <end position="126"/>
    </location>
</feature>
<keyword evidence="3" id="KW-1185">Reference proteome</keyword>
<feature type="signal peptide" evidence="1">
    <location>
        <begin position="1"/>
        <end position="23"/>
    </location>
</feature>
<name>A0ABN0XYR1_9CAUL</name>
<proteinExistence type="predicted"/>
<keyword evidence="1" id="KW-0732">Signal</keyword>
<dbReference type="Proteomes" id="UP001500791">
    <property type="component" value="Unassembled WGS sequence"/>
</dbReference>